<dbReference type="OrthoDB" id="13146at10239"/>
<gene>
    <name evidence="1" type="primary">39</name>
    <name evidence="1" type="ORF">PBI_JAY2JAY_39</name>
</gene>
<organism evidence="1 2">
    <name type="scientific">Streptomyces phage Jay2Jay</name>
    <dbReference type="NCBI Taxonomy" id="1556290"/>
    <lineage>
        <taxon>Viruses</taxon>
        <taxon>Duplodnaviria</taxon>
        <taxon>Heunggongvirae</taxon>
        <taxon>Uroviricota</taxon>
        <taxon>Caudoviricetes</taxon>
        <taxon>Stanwilliamsviridae</taxon>
        <taxon>Boydwoodruffvirinae</taxon>
        <taxon>Samistivirus</taxon>
        <taxon>Samistivirus jay2jay</taxon>
    </lineage>
</organism>
<dbReference type="GO" id="GO:0016740">
    <property type="term" value="F:transferase activity"/>
    <property type="evidence" value="ECO:0007669"/>
    <property type="project" value="UniProtKB-KW"/>
</dbReference>
<keyword evidence="2" id="KW-1185">Reference proteome</keyword>
<evidence type="ECO:0000313" key="1">
    <source>
        <dbReference type="EMBL" id="AIW02538.1"/>
    </source>
</evidence>
<evidence type="ECO:0000313" key="2">
    <source>
        <dbReference type="Proteomes" id="UP000030200"/>
    </source>
</evidence>
<keyword evidence="1" id="KW-0808">Transferase</keyword>
<protein>
    <submittedName>
        <fullName evidence="1">Glycosyltransferase</fullName>
    </submittedName>
</protein>
<dbReference type="EMBL" id="KM652554">
    <property type="protein sequence ID" value="AIW02538.1"/>
    <property type="molecule type" value="Genomic_DNA"/>
</dbReference>
<name>A0A0A0RL49_9CAUD</name>
<dbReference type="GeneID" id="26796768"/>
<accession>A0A0A0RL49</accession>
<dbReference type="KEGG" id="vg:26796768"/>
<dbReference type="Proteomes" id="UP000030200">
    <property type="component" value="Segment"/>
</dbReference>
<sequence length="208" mass="24346">MKYTIFSIDYSRLHYIQKMLPKLDGWEHVRVRTVDGRDIDELREAQTKHTYPINWDARLGHLGIWYSVLNAIEKAPIVTFEDDALLHDDFQMNFEQRVAELPDDWDFFSLFIPRDSDKMFDERRDGVSRSLTKVYQRYGGVSMMYSEQGAQKIRALLERDGLTGQYDDTLYAYAKAGELNGYCSKPTWADLVYITGLEKSIVQETDFI</sequence>
<reference evidence="1 2" key="1">
    <citation type="submission" date="2014-09" db="EMBL/GenBank/DDBJ databases">
        <authorList>
            <person name="Gicewicz E.A."/>
            <person name="Hiryak K.M."/>
            <person name="Horoschock A.N."/>
            <person name="Kneeream E.R."/>
            <person name="Luchetta J."/>
            <person name="Mikolon A.R."/>
            <person name="Smith S.N."/>
            <person name="Svintozelskiy S."/>
            <person name="Yucha M.L."/>
            <person name="Manna D.P."/>
            <person name="Pidcock K.A."/>
            <person name="Laing C.E."/>
            <person name="Schaff J.E."/>
            <person name="Dashiell C.L."/>
            <person name="Macialek J.A."/>
            <person name="Anders K.R."/>
            <person name="Braun M.A."/>
            <person name="Delesalle V.A."/>
            <person name="Hughes L.E."/>
            <person name="Ware V.C."/>
            <person name="Bradley K.W."/>
            <person name="Barker L.P."/>
            <person name="Asai D.J."/>
            <person name="Bowman C.A."/>
            <person name="Russell D.A."/>
            <person name="Pope W.H."/>
            <person name="Jacobs-Sera D."/>
            <person name="Hendrix R.W."/>
            <person name="Hatfull G.F."/>
        </authorList>
    </citation>
    <scope>NUCLEOTIDE SEQUENCE [LARGE SCALE GENOMIC DNA]</scope>
</reference>
<proteinExistence type="predicted"/>
<dbReference type="RefSeq" id="YP_009225765.1">
    <property type="nucleotide sequence ID" value="NC_029098.1"/>
</dbReference>